<dbReference type="EMBL" id="AZCN01000025">
    <property type="protein sequence ID" value="KRK17210.1"/>
    <property type="molecule type" value="Genomic_DNA"/>
</dbReference>
<proteinExistence type="inferred from homology"/>
<dbReference type="PATRIC" id="fig|913848.6.peg.1038"/>
<dbReference type="InterPro" id="IPR002347">
    <property type="entry name" value="SDR_fam"/>
</dbReference>
<dbReference type="Pfam" id="PF00106">
    <property type="entry name" value="adh_short"/>
    <property type="match status" value="1"/>
</dbReference>
<evidence type="ECO:0000256" key="1">
    <source>
        <dbReference type="ARBA" id="ARBA00006484"/>
    </source>
</evidence>
<evidence type="ECO:0000313" key="4">
    <source>
        <dbReference type="EMBL" id="KRK17210.1"/>
    </source>
</evidence>
<accession>A0A0R1FDF5</accession>
<dbReference type="Gene3D" id="3.40.50.720">
    <property type="entry name" value="NAD(P)-binding Rossmann-like Domain"/>
    <property type="match status" value="1"/>
</dbReference>
<dbReference type="Proteomes" id="UP000051181">
    <property type="component" value="Unassembled WGS sequence"/>
</dbReference>
<dbReference type="InterPro" id="IPR036291">
    <property type="entry name" value="NAD(P)-bd_dom_sf"/>
</dbReference>
<organism evidence="4 5">
    <name type="scientific">Loigolactobacillus coryniformis subsp. coryniformis KCTC 3167 = DSM 20001</name>
    <dbReference type="NCBI Taxonomy" id="913848"/>
    <lineage>
        <taxon>Bacteria</taxon>
        <taxon>Bacillati</taxon>
        <taxon>Bacillota</taxon>
        <taxon>Bacilli</taxon>
        <taxon>Lactobacillales</taxon>
        <taxon>Lactobacillaceae</taxon>
        <taxon>Loigolactobacillus</taxon>
    </lineage>
</organism>
<evidence type="ECO:0000256" key="2">
    <source>
        <dbReference type="ARBA" id="ARBA00023002"/>
    </source>
</evidence>
<dbReference type="SUPFAM" id="SSF51735">
    <property type="entry name" value="NAD(P)-binding Rossmann-fold domains"/>
    <property type="match status" value="1"/>
</dbReference>
<evidence type="ECO:0000256" key="3">
    <source>
        <dbReference type="RuleBase" id="RU000363"/>
    </source>
</evidence>
<dbReference type="GO" id="GO:0016020">
    <property type="term" value="C:membrane"/>
    <property type="evidence" value="ECO:0007669"/>
    <property type="project" value="TreeGrafter"/>
</dbReference>
<evidence type="ECO:0000313" key="5">
    <source>
        <dbReference type="Proteomes" id="UP000051181"/>
    </source>
</evidence>
<dbReference type="PRINTS" id="PR00081">
    <property type="entry name" value="GDHRDH"/>
</dbReference>
<protein>
    <submittedName>
        <fullName evidence="4">YqjQ</fullName>
    </submittedName>
</protein>
<dbReference type="PRINTS" id="PR00080">
    <property type="entry name" value="SDRFAMILY"/>
</dbReference>
<dbReference type="PANTHER" id="PTHR44196:SF1">
    <property type="entry name" value="DEHYDROGENASE_REDUCTASE SDR FAMILY MEMBER 7B"/>
    <property type="match status" value="1"/>
</dbReference>
<sequence>MIFNNLQSEKPQVGRLEYWRAILKVNALNEEGTMTQLVMITGASAGLGEQLAYAFARRQMRLLLLGRDHQRLAKVARQAARLTTAPVAILATDLLNDNGRSAWRRCVARCGVPDILVNNAALPGFGAINDLSLAEAQKVLQLNTAVPLTLSQLFIQAHYWTRRPSYLINLASAGGELPLPYAAFHSASKAALLGFARGSRFELQVTQIHLMTVIPSLLATDHFQQQTAPYLKANPLIAQLLAHSQLDPAKVAKKIVTSALRGQQILRLPLAYQWLAAFNRLAPRISRKIIAQPYRTR</sequence>
<comment type="caution">
    <text evidence="4">The sequence shown here is derived from an EMBL/GenBank/DDBJ whole genome shotgun (WGS) entry which is preliminary data.</text>
</comment>
<keyword evidence="2" id="KW-0560">Oxidoreductase</keyword>
<dbReference type="PANTHER" id="PTHR44196">
    <property type="entry name" value="DEHYDROGENASE/REDUCTASE SDR FAMILY MEMBER 7B"/>
    <property type="match status" value="1"/>
</dbReference>
<dbReference type="GO" id="GO:0016491">
    <property type="term" value="F:oxidoreductase activity"/>
    <property type="evidence" value="ECO:0007669"/>
    <property type="project" value="UniProtKB-KW"/>
</dbReference>
<name>A0A0R1FDF5_9LACO</name>
<comment type="similarity">
    <text evidence="1 3">Belongs to the short-chain dehydrogenases/reductases (SDR) family.</text>
</comment>
<reference evidence="4 5" key="1">
    <citation type="journal article" date="2015" name="Genome Announc.">
        <title>Expanding the biotechnology potential of lactobacilli through comparative genomics of 213 strains and associated genera.</title>
        <authorList>
            <person name="Sun Z."/>
            <person name="Harris H.M."/>
            <person name="McCann A."/>
            <person name="Guo C."/>
            <person name="Argimon S."/>
            <person name="Zhang W."/>
            <person name="Yang X."/>
            <person name="Jeffery I.B."/>
            <person name="Cooney J.C."/>
            <person name="Kagawa T.F."/>
            <person name="Liu W."/>
            <person name="Song Y."/>
            <person name="Salvetti E."/>
            <person name="Wrobel A."/>
            <person name="Rasinkangas P."/>
            <person name="Parkhill J."/>
            <person name="Rea M.C."/>
            <person name="O'Sullivan O."/>
            <person name="Ritari J."/>
            <person name="Douillard F.P."/>
            <person name="Paul Ross R."/>
            <person name="Yang R."/>
            <person name="Briner A.E."/>
            <person name="Felis G.E."/>
            <person name="de Vos W.M."/>
            <person name="Barrangou R."/>
            <person name="Klaenhammer T.R."/>
            <person name="Caufield P.W."/>
            <person name="Cui Y."/>
            <person name="Zhang H."/>
            <person name="O'Toole P.W."/>
        </authorList>
    </citation>
    <scope>NUCLEOTIDE SEQUENCE [LARGE SCALE GENOMIC DNA]</scope>
    <source>
        <strain evidence="4 5">DSM 20001</strain>
    </source>
</reference>
<gene>
    <name evidence="4" type="ORF">FD22_GL001007</name>
</gene>
<dbReference type="eggNOG" id="COG0300">
    <property type="taxonomic scope" value="Bacteria"/>
</dbReference>
<dbReference type="AlphaFoldDB" id="A0A0R1FDF5"/>